<evidence type="ECO:0000313" key="4">
    <source>
        <dbReference type="Proteomes" id="UP000632273"/>
    </source>
</evidence>
<evidence type="ECO:0000256" key="1">
    <source>
        <dbReference type="SAM" id="MobiDB-lite"/>
    </source>
</evidence>
<dbReference type="RefSeq" id="WP_188813107.1">
    <property type="nucleotide sequence ID" value="NZ_BMHT01000003.1"/>
</dbReference>
<dbReference type="Proteomes" id="UP000632273">
    <property type="component" value="Unassembled WGS sequence"/>
</dbReference>
<evidence type="ECO:0000256" key="2">
    <source>
        <dbReference type="SAM" id="SignalP"/>
    </source>
</evidence>
<organism evidence="3 4">
    <name type="scientific">Hymenobacter cavernae</name>
    <dbReference type="NCBI Taxonomy" id="2044852"/>
    <lineage>
        <taxon>Bacteria</taxon>
        <taxon>Pseudomonadati</taxon>
        <taxon>Bacteroidota</taxon>
        <taxon>Cytophagia</taxon>
        <taxon>Cytophagales</taxon>
        <taxon>Hymenobacteraceae</taxon>
        <taxon>Hymenobacter</taxon>
    </lineage>
</organism>
<reference evidence="4" key="1">
    <citation type="journal article" date="2019" name="Int. J. Syst. Evol. Microbiol.">
        <title>The Global Catalogue of Microorganisms (GCM) 10K type strain sequencing project: providing services to taxonomists for standard genome sequencing and annotation.</title>
        <authorList>
            <consortium name="The Broad Institute Genomics Platform"/>
            <consortium name="The Broad Institute Genome Sequencing Center for Infectious Disease"/>
            <person name="Wu L."/>
            <person name="Ma J."/>
        </authorList>
    </citation>
    <scope>NUCLEOTIDE SEQUENCE [LARGE SCALE GENOMIC DNA]</scope>
    <source>
        <strain evidence="4">CGMCC 1.15197</strain>
    </source>
</reference>
<dbReference type="EMBL" id="BMHT01000003">
    <property type="protein sequence ID" value="GGF06446.1"/>
    <property type="molecule type" value="Genomic_DNA"/>
</dbReference>
<comment type="caution">
    <text evidence="3">The sequence shown here is derived from an EMBL/GenBank/DDBJ whole genome shotgun (WGS) entry which is preliminary data.</text>
</comment>
<gene>
    <name evidence="3" type="ORF">GCM10011383_16880</name>
</gene>
<keyword evidence="4" id="KW-1185">Reference proteome</keyword>
<feature type="signal peptide" evidence="2">
    <location>
        <begin position="1"/>
        <end position="20"/>
    </location>
</feature>
<sequence length="119" mass="13471">MNYLFSVCLRFLNACGIGVASPAAPAPGPEETFLTNATLLVSYAQQELQQFRAWTPPTTTHAEHARSLQRQLKQVQQELKLLQEEYRADQQQQQQRTTSERQHPATTAVLEGLNSRYAK</sequence>
<feature type="chain" id="PRO_5046378275" evidence="2">
    <location>
        <begin position="21"/>
        <end position="119"/>
    </location>
</feature>
<evidence type="ECO:0000313" key="3">
    <source>
        <dbReference type="EMBL" id="GGF06446.1"/>
    </source>
</evidence>
<proteinExistence type="predicted"/>
<protein>
    <submittedName>
        <fullName evidence="3">Uncharacterized protein</fullName>
    </submittedName>
</protein>
<accession>A0ABQ1TY01</accession>
<name>A0ABQ1TY01_9BACT</name>
<feature type="region of interest" description="Disordered" evidence="1">
    <location>
        <begin position="86"/>
        <end position="119"/>
    </location>
</feature>
<keyword evidence="2" id="KW-0732">Signal</keyword>